<dbReference type="CDD" id="cd06257">
    <property type="entry name" value="DnaJ"/>
    <property type="match status" value="1"/>
</dbReference>
<evidence type="ECO:0000313" key="5">
    <source>
        <dbReference type="EMBL" id="MFC2971396.1"/>
    </source>
</evidence>
<gene>
    <name evidence="5" type="ORF">ACFOJE_04070</name>
</gene>
<feature type="transmembrane region" description="Helical" evidence="3">
    <location>
        <begin position="140"/>
        <end position="159"/>
    </location>
</feature>
<dbReference type="SUPFAM" id="SSF46565">
    <property type="entry name" value="Chaperone J-domain"/>
    <property type="match status" value="1"/>
</dbReference>
<feature type="domain" description="J" evidence="4">
    <location>
        <begin position="6"/>
        <end position="71"/>
    </location>
</feature>
<dbReference type="RefSeq" id="WP_377812994.1">
    <property type="nucleotide sequence ID" value="NZ_JBHRSJ010000007.1"/>
</dbReference>
<comment type="caution">
    <text evidence="5">The sequence shown here is derived from an EMBL/GenBank/DDBJ whole genome shotgun (WGS) entry which is preliminary data.</text>
</comment>
<reference evidence="6" key="1">
    <citation type="journal article" date="2019" name="Int. J. Syst. Evol. Microbiol.">
        <title>The Global Catalogue of Microorganisms (GCM) 10K type strain sequencing project: providing services to taxonomists for standard genome sequencing and annotation.</title>
        <authorList>
            <consortium name="The Broad Institute Genomics Platform"/>
            <consortium name="The Broad Institute Genome Sequencing Center for Infectious Disease"/>
            <person name="Wu L."/>
            <person name="Ma J."/>
        </authorList>
    </citation>
    <scope>NUCLEOTIDE SEQUENCE [LARGE SCALE GENOMIC DNA]</scope>
    <source>
        <strain evidence="6">KCTC 62195</strain>
    </source>
</reference>
<dbReference type="InterPro" id="IPR050817">
    <property type="entry name" value="DjlA_DnaK_co-chaperone"/>
</dbReference>
<evidence type="ECO:0000259" key="4">
    <source>
        <dbReference type="PROSITE" id="PS50076"/>
    </source>
</evidence>
<keyword evidence="3" id="KW-0812">Transmembrane</keyword>
<evidence type="ECO:0000256" key="3">
    <source>
        <dbReference type="SAM" id="Phobius"/>
    </source>
</evidence>
<sequence>MAPVRTHYDNLKVSRSAPQEVIRAAYKTLTQKYHPDRNPDNPDAVRIMALINTSYEVLSDPQKRRQHDAWIAAQEQGAPSSAETQKPQARQPDEAGDQEFVLPRAGSFAYANLPASARERLKKRVSGENKDQLLIKNGGVVGNYIWSIVLLGWFVYLFFDAGQCKWDQDGILWMLGLTGAATLLLAINLSRIVRWHVSPLRSWLIACPLYIIKTDFDRVRYWPIWTLTNINATHNYTNGIYNGTTVNIAFGESRDTFSISPKAMYDTLVNQLKTYDGEFRTAAANGNVDYFTTHDDFADCHSLPVCKAKSRLLGLAVACYAVTFIVAALLFVVAFLYNNQMQSKPAPAIKPLERSVPYTQEPMAQPMVVTKLGYARPKTAPNGAPWPKMAGYVPGFKQLNKGGYSQVTIDNARNDSDVFVKLVDIGGPEAFPVRVFFIPKGGKFTVSDIMVGRYDVRYRDLDTGGLAKSEQFQVEENRTYNGVEYTDMTMTLYKVRNGNMQTYSIPESEF</sequence>
<keyword evidence="3" id="KW-1133">Transmembrane helix</keyword>
<dbReference type="PROSITE" id="PS50076">
    <property type="entry name" value="DNAJ_2"/>
    <property type="match status" value="1"/>
</dbReference>
<evidence type="ECO:0000256" key="2">
    <source>
        <dbReference type="SAM" id="MobiDB-lite"/>
    </source>
</evidence>
<feature type="compositionally biased region" description="Polar residues" evidence="2">
    <location>
        <begin position="77"/>
        <end position="88"/>
    </location>
</feature>
<dbReference type="PRINTS" id="PR00625">
    <property type="entry name" value="JDOMAIN"/>
</dbReference>
<evidence type="ECO:0000256" key="1">
    <source>
        <dbReference type="ARBA" id="ARBA00023186"/>
    </source>
</evidence>
<dbReference type="Pfam" id="PF00226">
    <property type="entry name" value="DnaJ"/>
    <property type="match status" value="1"/>
</dbReference>
<accession>A0ABV7ARG5</accession>
<feature type="transmembrane region" description="Helical" evidence="3">
    <location>
        <begin position="312"/>
        <end position="337"/>
    </location>
</feature>
<organism evidence="5 6">
    <name type="scientific">Azotobacter bryophylli</name>
    <dbReference type="NCBI Taxonomy" id="1986537"/>
    <lineage>
        <taxon>Bacteria</taxon>
        <taxon>Pseudomonadati</taxon>
        <taxon>Pseudomonadota</taxon>
        <taxon>Gammaproteobacteria</taxon>
        <taxon>Pseudomonadales</taxon>
        <taxon>Pseudomonadaceae</taxon>
        <taxon>Azotobacter</taxon>
    </lineage>
</organism>
<keyword evidence="3" id="KW-0472">Membrane</keyword>
<protein>
    <submittedName>
        <fullName evidence="5">J domain-containing protein</fullName>
    </submittedName>
</protein>
<feature type="transmembrane region" description="Helical" evidence="3">
    <location>
        <begin position="171"/>
        <end position="193"/>
    </location>
</feature>
<dbReference type="PANTHER" id="PTHR24074">
    <property type="entry name" value="CO-CHAPERONE PROTEIN DJLA"/>
    <property type="match status" value="1"/>
</dbReference>
<dbReference type="Gene3D" id="1.10.287.110">
    <property type="entry name" value="DnaJ domain"/>
    <property type="match status" value="1"/>
</dbReference>
<dbReference type="Proteomes" id="UP001595457">
    <property type="component" value="Unassembled WGS sequence"/>
</dbReference>
<name>A0ABV7ARG5_9GAMM</name>
<keyword evidence="6" id="KW-1185">Reference proteome</keyword>
<keyword evidence="1" id="KW-0143">Chaperone</keyword>
<dbReference type="InterPro" id="IPR036869">
    <property type="entry name" value="J_dom_sf"/>
</dbReference>
<dbReference type="InterPro" id="IPR001623">
    <property type="entry name" value="DnaJ_domain"/>
</dbReference>
<dbReference type="EMBL" id="JBHRSJ010000007">
    <property type="protein sequence ID" value="MFC2971396.1"/>
    <property type="molecule type" value="Genomic_DNA"/>
</dbReference>
<evidence type="ECO:0000313" key="6">
    <source>
        <dbReference type="Proteomes" id="UP001595457"/>
    </source>
</evidence>
<proteinExistence type="predicted"/>
<feature type="region of interest" description="Disordered" evidence="2">
    <location>
        <begin position="66"/>
        <end position="96"/>
    </location>
</feature>
<dbReference type="SMART" id="SM00271">
    <property type="entry name" value="DnaJ"/>
    <property type="match status" value="1"/>
</dbReference>